<dbReference type="InterPro" id="IPR009057">
    <property type="entry name" value="Homeodomain-like_sf"/>
</dbReference>
<proteinExistence type="predicted"/>
<dbReference type="InterPro" id="IPR001647">
    <property type="entry name" value="HTH_TetR"/>
</dbReference>
<dbReference type="PANTHER" id="PTHR30055:SF226">
    <property type="entry name" value="HTH-TYPE TRANSCRIPTIONAL REGULATOR PKSA"/>
    <property type="match status" value="1"/>
</dbReference>
<evidence type="ECO:0000256" key="1">
    <source>
        <dbReference type="ARBA" id="ARBA00023125"/>
    </source>
</evidence>
<dbReference type="PANTHER" id="PTHR30055">
    <property type="entry name" value="HTH-TYPE TRANSCRIPTIONAL REGULATOR RUTR"/>
    <property type="match status" value="1"/>
</dbReference>
<protein>
    <submittedName>
        <fullName evidence="4">TetR family transcriptional regulator</fullName>
    </submittedName>
</protein>
<reference evidence="4 5" key="1">
    <citation type="submission" date="2020-02" db="EMBL/GenBank/DDBJ databases">
        <title>Draft genome sequence of Lactococcus sp. Hs20B0-1.</title>
        <authorList>
            <person name="Noda S."/>
            <person name="Yuki M."/>
            <person name="Ohkuma M."/>
        </authorList>
    </citation>
    <scope>NUCLEOTIDE SEQUENCE [LARGE SCALE GENOMIC DNA]</scope>
    <source>
        <strain evidence="4 5">Hs20B0-1</strain>
    </source>
</reference>
<organism evidence="4 5">
    <name type="scientific">Pseudolactococcus insecticola</name>
    <dbReference type="NCBI Taxonomy" id="2709158"/>
    <lineage>
        <taxon>Bacteria</taxon>
        <taxon>Bacillati</taxon>
        <taxon>Bacillota</taxon>
        <taxon>Bacilli</taxon>
        <taxon>Lactobacillales</taxon>
        <taxon>Streptococcaceae</taxon>
        <taxon>Pseudolactococcus</taxon>
    </lineage>
</organism>
<evidence type="ECO:0000259" key="3">
    <source>
        <dbReference type="PROSITE" id="PS50977"/>
    </source>
</evidence>
<feature type="domain" description="HTH tetR-type" evidence="3">
    <location>
        <begin position="3"/>
        <end position="63"/>
    </location>
</feature>
<accession>A0A6A0B3I9</accession>
<keyword evidence="5" id="KW-1185">Reference proteome</keyword>
<dbReference type="PRINTS" id="PR00455">
    <property type="entry name" value="HTHTETR"/>
</dbReference>
<sequence>MQKLSEKKILQTAEAMIDNFGMANVTLSSLAKELGTSHAALYKYFKNKKELWGALAIRWLDEILTDIFEFQPDHYDNQLELIHDWLWAFANSKRKSYIANTEMFALYTAYVDEDAVLLARHINDLITNLTTVSTLSADTAQNLITTFAWFTTPTFAPAWITEDFTGKFDSMWAFIRPSLEAII</sequence>
<dbReference type="Proteomes" id="UP000475928">
    <property type="component" value="Unassembled WGS sequence"/>
</dbReference>
<dbReference type="GO" id="GO:0000976">
    <property type="term" value="F:transcription cis-regulatory region binding"/>
    <property type="evidence" value="ECO:0007669"/>
    <property type="project" value="TreeGrafter"/>
</dbReference>
<dbReference type="GO" id="GO:0003700">
    <property type="term" value="F:DNA-binding transcription factor activity"/>
    <property type="evidence" value="ECO:0007669"/>
    <property type="project" value="TreeGrafter"/>
</dbReference>
<dbReference type="InterPro" id="IPR050109">
    <property type="entry name" value="HTH-type_TetR-like_transc_reg"/>
</dbReference>
<dbReference type="RefSeq" id="WP_172354888.1">
    <property type="nucleotide sequence ID" value="NZ_BLLH01000001.1"/>
</dbReference>
<feature type="DNA-binding region" description="H-T-H motif" evidence="2">
    <location>
        <begin position="26"/>
        <end position="45"/>
    </location>
</feature>
<evidence type="ECO:0000313" key="4">
    <source>
        <dbReference type="EMBL" id="GFH39890.1"/>
    </source>
</evidence>
<dbReference type="Gene3D" id="1.10.357.10">
    <property type="entry name" value="Tetracycline Repressor, domain 2"/>
    <property type="match status" value="1"/>
</dbReference>
<dbReference type="EMBL" id="BLLH01000001">
    <property type="protein sequence ID" value="GFH39890.1"/>
    <property type="molecule type" value="Genomic_DNA"/>
</dbReference>
<evidence type="ECO:0000313" key="5">
    <source>
        <dbReference type="Proteomes" id="UP000475928"/>
    </source>
</evidence>
<gene>
    <name evidence="4" type="primary">ybeD</name>
    <name evidence="4" type="ORF">Hs20B_02880</name>
</gene>
<comment type="caution">
    <text evidence="4">The sequence shown here is derived from an EMBL/GenBank/DDBJ whole genome shotgun (WGS) entry which is preliminary data.</text>
</comment>
<dbReference type="SUPFAM" id="SSF46689">
    <property type="entry name" value="Homeodomain-like"/>
    <property type="match status" value="1"/>
</dbReference>
<evidence type="ECO:0000256" key="2">
    <source>
        <dbReference type="PROSITE-ProRule" id="PRU00335"/>
    </source>
</evidence>
<name>A0A6A0B3I9_9LACT</name>
<dbReference type="Pfam" id="PF00440">
    <property type="entry name" value="TetR_N"/>
    <property type="match status" value="1"/>
</dbReference>
<dbReference type="AlphaFoldDB" id="A0A6A0B3I9"/>
<dbReference type="PROSITE" id="PS50977">
    <property type="entry name" value="HTH_TETR_2"/>
    <property type="match status" value="1"/>
</dbReference>
<keyword evidence="1 2" id="KW-0238">DNA-binding</keyword>